<keyword evidence="5 11" id="KW-1133">Transmembrane helix</keyword>
<feature type="transmembrane region" description="Helical" evidence="11">
    <location>
        <begin position="111"/>
        <end position="132"/>
    </location>
</feature>
<dbReference type="GO" id="GO:0005886">
    <property type="term" value="C:plasma membrane"/>
    <property type="evidence" value="ECO:0007669"/>
    <property type="project" value="UniProtKB-SubCell"/>
</dbReference>
<dbReference type="KEGG" id="agf:ET445_13590"/>
<feature type="domain" description="Cation/H+ exchanger transmembrane" evidence="12">
    <location>
        <begin position="405"/>
        <end position="467"/>
    </location>
</feature>
<dbReference type="InterPro" id="IPR006153">
    <property type="entry name" value="Cation/H_exchanger_TM"/>
</dbReference>
<keyword evidence="6" id="KW-0915">Sodium</keyword>
<dbReference type="Gene3D" id="6.10.140.1330">
    <property type="match status" value="1"/>
</dbReference>
<organism evidence="13 14">
    <name type="scientific">Agromyces protaetiae</name>
    <dbReference type="NCBI Taxonomy" id="2509455"/>
    <lineage>
        <taxon>Bacteria</taxon>
        <taxon>Bacillati</taxon>
        <taxon>Actinomycetota</taxon>
        <taxon>Actinomycetes</taxon>
        <taxon>Micrococcales</taxon>
        <taxon>Microbacteriaceae</taxon>
        <taxon>Agromyces</taxon>
    </lineage>
</organism>
<dbReference type="PANTHER" id="PTHR10110">
    <property type="entry name" value="SODIUM/HYDROGEN EXCHANGER"/>
    <property type="match status" value="1"/>
</dbReference>
<dbReference type="GO" id="GO:0051453">
    <property type="term" value="P:regulation of intracellular pH"/>
    <property type="evidence" value="ECO:0007669"/>
    <property type="project" value="TreeGrafter"/>
</dbReference>
<dbReference type="InterPro" id="IPR018422">
    <property type="entry name" value="Cation/H_exchanger_CPA1"/>
</dbReference>
<protein>
    <submittedName>
        <fullName evidence="13">Sodium:proton antiporter</fullName>
    </submittedName>
</protein>
<evidence type="ECO:0000256" key="5">
    <source>
        <dbReference type="ARBA" id="ARBA00022989"/>
    </source>
</evidence>
<name>A0A4P6FGF6_9MICO</name>
<keyword evidence="8 11" id="KW-0472">Membrane</keyword>
<evidence type="ECO:0000313" key="13">
    <source>
        <dbReference type="EMBL" id="QAY74203.1"/>
    </source>
</evidence>
<dbReference type="PANTHER" id="PTHR10110:SF86">
    <property type="entry name" value="SODIUM_HYDROGEN EXCHANGER 7"/>
    <property type="match status" value="1"/>
</dbReference>
<proteinExistence type="predicted"/>
<evidence type="ECO:0000313" key="14">
    <source>
        <dbReference type="Proteomes" id="UP000291259"/>
    </source>
</evidence>
<dbReference type="GO" id="GO:0015385">
    <property type="term" value="F:sodium:proton antiporter activity"/>
    <property type="evidence" value="ECO:0007669"/>
    <property type="project" value="InterPro"/>
</dbReference>
<dbReference type="GO" id="GO:0098719">
    <property type="term" value="P:sodium ion import across plasma membrane"/>
    <property type="evidence" value="ECO:0007669"/>
    <property type="project" value="TreeGrafter"/>
</dbReference>
<evidence type="ECO:0000256" key="2">
    <source>
        <dbReference type="ARBA" id="ARBA00022448"/>
    </source>
</evidence>
<dbReference type="GO" id="GO:0015386">
    <property type="term" value="F:potassium:proton antiporter activity"/>
    <property type="evidence" value="ECO:0007669"/>
    <property type="project" value="TreeGrafter"/>
</dbReference>
<reference evidence="13 14" key="1">
    <citation type="submission" date="2019-01" db="EMBL/GenBank/DDBJ databases">
        <title>Genome sequencing of strain FW100M-8.</title>
        <authorList>
            <person name="Heo J."/>
            <person name="Kim S.-J."/>
            <person name="Kim J.-S."/>
            <person name="Hong S.-B."/>
            <person name="Kwon S.-W."/>
        </authorList>
    </citation>
    <scope>NUCLEOTIDE SEQUENCE [LARGE SCALE GENOMIC DNA]</scope>
    <source>
        <strain evidence="13 14">FW100M-8</strain>
    </source>
</reference>
<evidence type="ECO:0000256" key="6">
    <source>
        <dbReference type="ARBA" id="ARBA00023053"/>
    </source>
</evidence>
<feature type="transmembrane region" description="Helical" evidence="11">
    <location>
        <begin position="29"/>
        <end position="50"/>
    </location>
</feature>
<comment type="subcellular location">
    <subcellularLocation>
        <location evidence="1">Cell membrane</location>
        <topology evidence="1">Multi-pass membrane protein</topology>
    </subcellularLocation>
</comment>
<evidence type="ECO:0000256" key="1">
    <source>
        <dbReference type="ARBA" id="ARBA00004651"/>
    </source>
</evidence>
<dbReference type="RefSeq" id="WP_129191750.1">
    <property type="nucleotide sequence ID" value="NZ_CP035491.1"/>
</dbReference>
<evidence type="ECO:0000256" key="11">
    <source>
        <dbReference type="SAM" id="Phobius"/>
    </source>
</evidence>
<keyword evidence="14" id="KW-1185">Reference proteome</keyword>
<keyword evidence="7" id="KW-0406">Ion transport</keyword>
<keyword evidence="9" id="KW-0739">Sodium transport</keyword>
<evidence type="ECO:0000256" key="3">
    <source>
        <dbReference type="ARBA" id="ARBA00022475"/>
    </source>
</evidence>
<feature type="domain" description="Cation/H+ exchanger transmembrane" evidence="12">
    <location>
        <begin position="18"/>
        <end position="330"/>
    </location>
</feature>
<accession>A0A4P6FGF6</accession>
<keyword evidence="3" id="KW-1003">Cell membrane</keyword>
<evidence type="ECO:0000256" key="10">
    <source>
        <dbReference type="SAM" id="MobiDB-lite"/>
    </source>
</evidence>
<evidence type="ECO:0000259" key="12">
    <source>
        <dbReference type="Pfam" id="PF00999"/>
    </source>
</evidence>
<dbReference type="Pfam" id="PF00999">
    <property type="entry name" value="Na_H_Exchanger"/>
    <property type="match status" value="2"/>
</dbReference>
<feature type="transmembrane region" description="Helical" evidence="11">
    <location>
        <begin position="153"/>
        <end position="174"/>
    </location>
</feature>
<gene>
    <name evidence="13" type="ORF">ET445_13590</name>
</gene>
<feature type="region of interest" description="Disordered" evidence="10">
    <location>
        <begin position="508"/>
        <end position="536"/>
    </location>
</feature>
<dbReference type="OrthoDB" id="57886at2"/>
<evidence type="ECO:0000256" key="4">
    <source>
        <dbReference type="ARBA" id="ARBA00022692"/>
    </source>
</evidence>
<evidence type="ECO:0000256" key="7">
    <source>
        <dbReference type="ARBA" id="ARBA00023065"/>
    </source>
</evidence>
<keyword evidence="4 11" id="KW-0812">Transmembrane</keyword>
<evidence type="ECO:0000256" key="9">
    <source>
        <dbReference type="ARBA" id="ARBA00023201"/>
    </source>
</evidence>
<evidence type="ECO:0000256" key="8">
    <source>
        <dbReference type="ARBA" id="ARBA00023136"/>
    </source>
</evidence>
<feature type="transmembrane region" description="Helical" evidence="11">
    <location>
        <begin position="442"/>
        <end position="466"/>
    </location>
</feature>
<keyword evidence="2" id="KW-0813">Transport</keyword>
<sequence length="592" mass="63132">MEILIVAVLGLLGIAAASAVGPRLRVAAPLLLVLVGIAVSFLPFVPDFVVDPEWILAGILPPLLYAASVAMPSMEFRREFSAIGGLSVLLVVLTSVALGVLFSLLIPGLGLAAGIALGAIVSPTDAVATSIVKRIGVTPRVVTVLEGESLLNDATALVLLRSAIAATAASVTFWDVAGDFLFAVAVAVVIGFVVGRLNLWVRARVTDATVNTVISFTVPFLASVPAEALGASGLVAAVVAGLVTGRGAIRVLSPQHRMSDANSWRAIEFVLEGAVFLVMGLEMNKIVADLAEGELRAEHGLGIAVLALVVVLLVRAVYVFPTLALIGRRTRRAEELRPRLDAANRRLDEREVALATEAVDEEHAERAVREGGRERWLRRATNPEFIQRIRSRLRRRAADLDYFRAVPLGPREGAVIVWAGMRGAVTLAAAQTLPHETPSRSFLVFVAFCVAGVSLLLQGGTLPWLVRVVKPAGVDRQAQAAERQQILALLRDVTEKVVRARLAEPGRLELDGSDADPALDPDVPSDDGAAESSDALRDRHRRQRLELIAAQRDALLDARDDGIFSSAMLGWALETLDAEQISIELRAAADDD</sequence>
<feature type="transmembrane region" description="Helical" evidence="11">
    <location>
        <begin position="80"/>
        <end position="105"/>
    </location>
</feature>
<feature type="transmembrane region" description="Helical" evidence="11">
    <location>
        <begin position="301"/>
        <end position="327"/>
    </location>
</feature>
<dbReference type="Proteomes" id="UP000291259">
    <property type="component" value="Chromosome"/>
</dbReference>
<feature type="transmembrane region" description="Helical" evidence="11">
    <location>
        <begin position="180"/>
        <end position="201"/>
    </location>
</feature>
<dbReference type="EMBL" id="CP035491">
    <property type="protein sequence ID" value="QAY74203.1"/>
    <property type="molecule type" value="Genomic_DNA"/>
</dbReference>
<feature type="compositionally biased region" description="Acidic residues" evidence="10">
    <location>
        <begin position="511"/>
        <end position="529"/>
    </location>
</feature>
<dbReference type="AlphaFoldDB" id="A0A4P6FGF6"/>